<name>A0ABR4JEU1_9EURO</name>
<keyword evidence="2" id="KW-1185">Reference proteome</keyword>
<protein>
    <submittedName>
        <fullName evidence="1">Uncharacterized protein</fullName>
    </submittedName>
</protein>
<reference evidence="1 2" key="1">
    <citation type="submission" date="2024-07" db="EMBL/GenBank/DDBJ databases">
        <title>Section-level genome sequencing and comparative genomics of Aspergillus sections Usti and Cavernicolus.</title>
        <authorList>
            <consortium name="Lawrence Berkeley National Laboratory"/>
            <person name="Nybo J.L."/>
            <person name="Vesth T.C."/>
            <person name="Theobald S."/>
            <person name="Frisvad J.C."/>
            <person name="Larsen T.O."/>
            <person name="Kjaerboelling I."/>
            <person name="Rothschild-Mancinelli K."/>
            <person name="Lyhne E.K."/>
            <person name="Kogle M.E."/>
            <person name="Barry K."/>
            <person name="Clum A."/>
            <person name="Na H."/>
            <person name="Ledsgaard L."/>
            <person name="Lin J."/>
            <person name="Lipzen A."/>
            <person name="Kuo A."/>
            <person name="Riley R."/>
            <person name="Mondo S."/>
            <person name="Labutti K."/>
            <person name="Haridas S."/>
            <person name="Pangalinan J."/>
            <person name="Salamov A.A."/>
            <person name="Simmons B.A."/>
            <person name="Magnuson J.K."/>
            <person name="Chen J."/>
            <person name="Drula E."/>
            <person name="Henrissat B."/>
            <person name="Wiebenga A."/>
            <person name="Lubbers R.J."/>
            <person name="Gomes A.C."/>
            <person name="Makela M.R."/>
            <person name="Stajich J."/>
            <person name="Grigoriev I.V."/>
            <person name="Mortensen U.H."/>
            <person name="De Vries R.P."/>
            <person name="Baker S.E."/>
            <person name="Andersen M.R."/>
        </authorList>
    </citation>
    <scope>NUCLEOTIDE SEQUENCE [LARGE SCALE GENOMIC DNA]</scope>
    <source>
        <strain evidence="1 2">CBS 123904</strain>
    </source>
</reference>
<dbReference type="EMBL" id="JBFXLU010000144">
    <property type="protein sequence ID" value="KAL2838549.1"/>
    <property type="molecule type" value="Genomic_DNA"/>
</dbReference>
<organism evidence="1 2">
    <name type="scientific">Aspergillus pseudoustus</name>
    <dbReference type="NCBI Taxonomy" id="1810923"/>
    <lineage>
        <taxon>Eukaryota</taxon>
        <taxon>Fungi</taxon>
        <taxon>Dikarya</taxon>
        <taxon>Ascomycota</taxon>
        <taxon>Pezizomycotina</taxon>
        <taxon>Eurotiomycetes</taxon>
        <taxon>Eurotiomycetidae</taxon>
        <taxon>Eurotiales</taxon>
        <taxon>Aspergillaceae</taxon>
        <taxon>Aspergillus</taxon>
        <taxon>Aspergillus subgen. Nidulantes</taxon>
    </lineage>
</organism>
<accession>A0ABR4JEU1</accession>
<evidence type="ECO:0000313" key="2">
    <source>
        <dbReference type="Proteomes" id="UP001610446"/>
    </source>
</evidence>
<comment type="caution">
    <text evidence="1">The sequence shown here is derived from an EMBL/GenBank/DDBJ whole genome shotgun (WGS) entry which is preliminary data.</text>
</comment>
<dbReference type="Proteomes" id="UP001610446">
    <property type="component" value="Unassembled WGS sequence"/>
</dbReference>
<proteinExistence type="predicted"/>
<sequence length="161" mass="17936">MTVPFNLMGDYVVTRGQRGAYTGRSDPAFADMTLADFRHALDWFSTYFDTTIREMPSGGSVFAVKISSPREQMIYGCELFTPVAVDRGFPSNSSVSPISQALGFPIRVCRLDPDDLERTVGESDETREEGEKWTNPYAQGVMTEIDLESEARGYVFPGMGY</sequence>
<gene>
    <name evidence="1" type="ORF">BJY01DRAFT_250921</name>
</gene>
<evidence type="ECO:0000313" key="1">
    <source>
        <dbReference type="EMBL" id="KAL2838549.1"/>
    </source>
</evidence>